<keyword evidence="2" id="KW-1185">Reference proteome</keyword>
<reference evidence="1" key="1">
    <citation type="submission" date="2025-08" db="UniProtKB">
        <authorList>
            <consortium name="Ensembl"/>
        </authorList>
    </citation>
    <scope>IDENTIFICATION</scope>
</reference>
<dbReference type="AlphaFoldDB" id="A0A8C9AY85"/>
<sequence length="64" mass="6589">MLHVAVEVAHSQTPGGAIQVVGGWHFPSCGSPTCLPCRCEPGLPGRAQGARCILLFPSSVSFGL</sequence>
<dbReference type="Proteomes" id="UP000694414">
    <property type="component" value="Unplaced"/>
</dbReference>
<organism evidence="1 2">
    <name type="scientific">Prolemur simus</name>
    <name type="common">Greater bamboo lemur</name>
    <name type="synonym">Hapalemur simus</name>
    <dbReference type="NCBI Taxonomy" id="1328070"/>
    <lineage>
        <taxon>Eukaryota</taxon>
        <taxon>Metazoa</taxon>
        <taxon>Chordata</taxon>
        <taxon>Craniata</taxon>
        <taxon>Vertebrata</taxon>
        <taxon>Euteleostomi</taxon>
        <taxon>Mammalia</taxon>
        <taxon>Eutheria</taxon>
        <taxon>Euarchontoglires</taxon>
        <taxon>Primates</taxon>
        <taxon>Strepsirrhini</taxon>
        <taxon>Lemuriformes</taxon>
        <taxon>Lemuridae</taxon>
        <taxon>Prolemur</taxon>
    </lineage>
</organism>
<name>A0A8C9AY85_PROSS</name>
<accession>A0A8C9AY85</accession>
<evidence type="ECO:0000313" key="2">
    <source>
        <dbReference type="Proteomes" id="UP000694414"/>
    </source>
</evidence>
<reference evidence="1" key="2">
    <citation type="submission" date="2025-09" db="UniProtKB">
        <authorList>
            <consortium name="Ensembl"/>
        </authorList>
    </citation>
    <scope>IDENTIFICATION</scope>
</reference>
<proteinExistence type="predicted"/>
<dbReference type="Ensembl" id="ENSPSMT00000042566.1">
    <property type="protein sequence ID" value="ENSPSMP00000036948.1"/>
    <property type="gene ID" value="ENSPSMG00000025419.1"/>
</dbReference>
<evidence type="ECO:0000313" key="1">
    <source>
        <dbReference type="Ensembl" id="ENSPSMP00000036948.1"/>
    </source>
</evidence>
<protein>
    <submittedName>
        <fullName evidence="1">Uncharacterized protein</fullName>
    </submittedName>
</protein>